<dbReference type="Proteomes" id="UP000184048">
    <property type="component" value="Unassembled WGS sequence"/>
</dbReference>
<protein>
    <submittedName>
        <fullName evidence="4">Glycosyltransferase involved in cell wall bisynthesis</fullName>
    </submittedName>
</protein>
<dbReference type="InterPro" id="IPR001296">
    <property type="entry name" value="Glyco_trans_1"/>
</dbReference>
<dbReference type="AlphaFoldDB" id="A0A1M5D3C3"/>
<dbReference type="EMBL" id="FQUU01000014">
    <property type="protein sequence ID" value="SHF61350.1"/>
    <property type="molecule type" value="Genomic_DNA"/>
</dbReference>
<evidence type="ECO:0000259" key="2">
    <source>
        <dbReference type="Pfam" id="PF00534"/>
    </source>
</evidence>
<proteinExistence type="predicted"/>
<keyword evidence="1 4" id="KW-0808">Transferase</keyword>
<feature type="domain" description="Glycosyl transferase family 1" evidence="2">
    <location>
        <begin position="179"/>
        <end position="294"/>
    </location>
</feature>
<dbReference type="PANTHER" id="PTHR46401:SF2">
    <property type="entry name" value="GLYCOSYLTRANSFERASE WBBK-RELATED"/>
    <property type="match status" value="1"/>
</dbReference>
<sequence length="352" mass="40756">MMQIVFDCERMKYTNTGLFSYCLHLGLKLKEHSNPYQEQISFFTPSQLLGIFGVDAKYIAQHSLQKFLMPSLNGYSIWHSTYQGSHYLPIRNKNIRVVLTIHDLNFIYEEDKTEQKKKSYLQSLQQNINRSAAIVCISEYCRNDVVNYCELNNKPVFVIHNGTNTLESPLLLRTSYQPRKKFLFAIGTVNRKKNFHVLLPLLVRNNDMELLIAGKPDDPDYVNYINFSARKMGIEENVRVLGPISEPEKSWYFQNCYAFTFPSLAEGFGLPVAEAMSVGKPVFLSNRTALPEIGRDVAFYFPDFDGDGMQKIFHDGMQQYTSLCMSERIKRRSGDFCWNKAAREYINIYHSV</sequence>
<dbReference type="RefSeq" id="WP_072836237.1">
    <property type="nucleotide sequence ID" value="NZ_FQUU01000014.1"/>
</dbReference>
<dbReference type="GO" id="GO:0016757">
    <property type="term" value="F:glycosyltransferase activity"/>
    <property type="evidence" value="ECO:0007669"/>
    <property type="project" value="InterPro"/>
</dbReference>
<dbReference type="SUPFAM" id="SSF53756">
    <property type="entry name" value="UDP-Glycosyltransferase/glycogen phosphorylase"/>
    <property type="match status" value="1"/>
</dbReference>
<evidence type="ECO:0000256" key="1">
    <source>
        <dbReference type="ARBA" id="ARBA00022679"/>
    </source>
</evidence>
<dbReference type="CDD" id="cd03809">
    <property type="entry name" value="GT4_MtfB-like"/>
    <property type="match status" value="1"/>
</dbReference>
<organism evidence="4 5">
    <name type="scientific">Flavisolibacter ginsengisoli DSM 18119</name>
    <dbReference type="NCBI Taxonomy" id="1121884"/>
    <lineage>
        <taxon>Bacteria</taxon>
        <taxon>Pseudomonadati</taxon>
        <taxon>Bacteroidota</taxon>
        <taxon>Chitinophagia</taxon>
        <taxon>Chitinophagales</taxon>
        <taxon>Chitinophagaceae</taxon>
        <taxon>Flavisolibacter</taxon>
    </lineage>
</organism>
<dbReference type="Gene3D" id="3.40.50.2000">
    <property type="entry name" value="Glycogen Phosphorylase B"/>
    <property type="match status" value="2"/>
</dbReference>
<dbReference type="Pfam" id="PF13439">
    <property type="entry name" value="Glyco_transf_4"/>
    <property type="match status" value="1"/>
</dbReference>
<accession>A0A1M5D3C3</accession>
<dbReference type="OrthoDB" id="9801609at2"/>
<gene>
    <name evidence="4" type="ORF">SAMN02745131_03088</name>
</gene>
<dbReference type="Pfam" id="PF00534">
    <property type="entry name" value="Glycos_transf_1"/>
    <property type="match status" value="1"/>
</dbReference>
<dbReference type="InterPro" id="IPR028098">
    <property type="entry name" value="Glyco_trans_4-like_N"/>
</dbReference>
<evidence type="ECO:0000313" key="4">
    <source>
        <dbReference type="EMBL" id="SHF61350.1"/>
    </source>
</evidence>
<evidence type="ECO:0000313" key="5">
    <source>
        <dbReference type="Proteomes" id="UP000184048"/>
    </source>
</evidence>
<evidence type="ECO:0000259" key="3">
    <source>
        <dbReference type="Pfam" id="PF13439"/>
    </source>
</evidence>
<dbReference type="PANTHER" id="PTHR46401">
    <property type="entry name" value="GLYCOSYLTRANSFERASE WBBK-RELATED"/>
    <property type="match status" value="1"/>
</dbReference>
<feature type="domain" description="Glycosyltransferase subfamily 4-like N-terminal" evidence="3">
    <location>
        <begin position="74"/>
        <end position="165"/>
    </location>
</feature>
<reference evidence="4 5" key="1">
    <citation type="submission" date="2016-11" db="EMBL/GenBank/DDBJ databases">
        <authorList>
            <person name="Jaros S."/>
            <person name="Januszkiewicz K."/>
            <person name="Wedrychowicz H."/>
        </authorList>
    </citation>
    <scope>NUCLEOTIDE SEQUENCE [LARGE SCALE GENOMIC DNA]</scope>
    <source>
        <strain evidence="4 5">DSM 18119</strain>
    </source>
</reference>
<dbReference type="STRING" id="1121884.SAMN02745131_03088"/>
<keyword evidence="5" id="KW-1185">Reference proteome</keyword>
<name>A0A1M5D3C3_9BACT</name>